<dbReference type="PROSITE" id="PS00028">
    <property type="entry name" value="ZINC_FINGER_C2H2_1"/>
    <property type="match status" value="2"/>
</dbReference>
<accession>A0A226EGM7</accession>
<feature type="region of interest" description="Disordered" evidence="1">
    <location>
        <begin position="394"/>
        <end position="435"/>
    </location>
</feature>
<feature type="compositionally biased region" description="Pro residues" evidence="1">
    <location>
        <begin position="715"/>
        <end position="725"/>
    </location>
</feature>
<organism evidence="3 4">
    <name type="scientific">Folsomia candida</name>
    <name type="common">Springtail</name>
    <dbReference type="NCBI Taxonomy" id="158441"/>
    <lineage>
        <taxon>Eukaryota</taxon>
        <taxon>Metazoa</taxon>
        <taxon>Ecdysozoa</taxon>
        <taxon>Arthropoda</taxon>
        <taxon>Hexapoda</taxon>
        <taxon>Collembola</taxon>
        <taxon>Entomobryomorpha</taxon>
        <taxon>Isotomoidea</taxon>
        <taxon>Isotomidae</taxon>
        <taxon>Proisotominae</taxon>
        <taxon>Folsomia</taxon>
    </lineage>
</organism>
<feature type="region of interest" description="Disordered" evidence="1">
    <location>
        <begin position="714"/>
        <end position="736"/>
    </location>
</feature>
<feature type="domain" description="C2H2-type" evidence="2">
    <location>
        <begin position="180"/>
        <end position="200"/>
    </location>
</feature>
<feature type="compositionally biased region" description="Basic and acidic residues" evidence="1">
    <location>
        <begin position="629"/>
        <end position="641"/>
    </location>
</feature>
<feature type="region of interest" description="Disordered" evidence="1">
    <location>
        <begin position="471"/>
        <end position="490"/>
    </location>
</feature>
<evidence type="ECO:0000256" key="1">
    <source>
        <dbReference type="SAM" id="MobiDB-lite"/>
    </source>
</evidence>
<feature type="compositionally biased region" description="Acidic residues" evidence="1">
    <location>
        <begin position="480"/>
        <end position="490"/>
    </location>
</feature>
<dbReference type="EMBL" id="LNIX01000004">
    <property type="protein sequence ID" value="OXA56378.1"/>
    <property type="molecule type" value="Genomic_DNA"/>
</dbReference>
<name>A0A226EGM7_FOLCA</name>
<keyword evidence="4" id="KW-1185">Reference proteome</keyword>
<proteinExistence type="predicted"/>
<feature type="compositionally biased region" description="Basic and acidic residues" evidence="1">
    <location>
        <begin position="688"/>
        <end position="699"/>
    </location>
</feature>
<reference evidence="3 4" key="1">
    <citation type="submission" date="2015-12" db="EMBL/GenBank/DDBJ databases">
        <title>The genome of Folsomia candida.</title>
        <authorList>
            <person name="Faddeeva A."/>
            <person name="Derks M.F."/>
            <person name="Anvar Y."/>
            <person name="Smit S."/>
            <person name="Van Straalen N."/>
            <person name="Roelofs D."/>
        </authorList>
    </citation>
    <scope>NUCLEOTIDE SEQUENCE [LARGE SCALE GENOMIC DNA]</scope>
    <source>
        <strain evidence="3 4">VU population</strain>
        <tissue evidence="3">Whole body</tissue>
    </source>
</reference>
<gene>
    <name evidence="3" type="ORF">Fcan01_08802</name>
</gene>
<dbReference type="AlphaFoldDB" id="A0A226EGM7"/>
<feature type="compositionally biased region" description="Basic residues" evidence="1">
    <location>
        <begin position="1"/>
        <end position="16"/>
    </location>
</feature>
<sequence>MVPRKVKKTKKTRLRRQNVDSQPRRRRLTADEINLQKLAPLFASTGKPPPPRDKIKCPICSLSGDKFVFGTYYNLVRHFRRSNAPDHRKWVPLLGNINMREQYVDLEEEETTTTLFSDIVQDNPPPPDYHIFKNFLPPDSPDNGEEEEVEEEDEEMGDDEEDTVKVDVDADIDSDLAKMCRYCLESFGDKKILWKHVARHKKRGHESLFDDGKEKKVESDEMKTMLIDDDKEKVETVTTLFDDDDKVKVKTETMKTISSDEEEEYDEILLRKGIRFAQQVGNDVLPDAVYSPEAVPIQLEVVISPVEGLSFYNETEEMLRGNGDVDMGIPAGAEILSPPIYATNIVSSSSSLNDADDSSFFNEEQGDTEEMGNVDVDMGIPAGAAILADLSTSSVSSSSTSVTPNDTDDSDAADTSSTYSDGDSSEENVPLHYDYDSEDIEIEVLTVEEIRRREEAAIFKDKVKQLLRNLQLGDYAPQPPEDDEDDDDDYPKEFPCTLCSAGFDTALEKEDHWRVNHFYYQRACQLSKLERPPNVKDYPRNNTGRKFLKIFAFDKSRPDISRTTLNILKSFVIRDTHLRNVQVLQKSAQFVKIFPRFSLVNPTRRLENSEGAVSLTVNVKRKPGRPRIHRDPEPIVERKPDSLVNSTRLDNSEEATANVKRKPGRPRLHPDPGPKPMVKRKPGRPRIHRDPEPEPEPKFIKPIPGYYKEFYEINVPPPPLSPEPQPNRKRSWDTTKTKKRVTFKCDYSSGEIVGRSLPVTEPQSILKRSTF</sequence>
<evidence type="ECO:0000259" key="2">
    <source>
        <dbReference type="PROSITE" id="PS00028"/>
    </source>
</evidence>
<feature type="compositionally biased region" description="Basic residues" evidence="1">
    <location>
        <begin position="677"/>
        <end position="687"/>
    </location>
</feature>
<feature type="compositionally biased region" description="Low complexity" evidence="1">
    <location>
        <begin position="394"/>
        <end position="405"/>
    </location>
</feature>
<dbReference type="SMART" id="SM00355">
    <property type="entry name" value="ZnF_C2H2"/>
    <property type="match status" value="3"/>
</dbReference>
<feature type="region of interest" description="Disordered" evidence="1">
    <location>
        <begin position="1"/>
        <end position="27"/>
    </location>
</feature>
<feature type="region of interest" description="Disordered" evidence="1">
    <location>
        <begin position="134"/>
        <end position="161"/>
    </location>
</feature>
<feature type="compositionally biased region" description="Low complexity" evidence="1">
    <location>
        <begin position="413"/>
        <end position="422"/>
    </location>
</feature>
<protein>
    <recommendedName>
        <fullName evidence="2">C2H2-type domain-containing protein</fullName>
    </recommendedName>
</protein>
<comment type="caution">
    <text evidence="3">The sequence shown here is derived from an EMBL/GenBank/DDBJ whole genome shotgun (WGS) entry which is preliminary data.</text>
</comment>
<evidence type="ECO:0000313" key="3">
    <source>
        <dbReference type="EMBL" id="OXA56378.1"/>
    </source>
</evidence>
<feature type="compositionally biased region" description="Acidic residues" evidence="1">
    <location>
        <begin position="142"/>
        <end position="161"/>
    </location>
</feature>
<feature type="domain" description="C2H2-type" evidence="2">
    <location>
        <begin position="496"/>
        <end position="517"/>
    </location>
</feature>
<feature type="region of interest" description="Disordered" evidence="1">
    <location>
        <begin position="621"/>
        <end position="701"/>
    </location>
</feature>
<evidence type="ECO:0000313" key="4">
    <source>
        <dbReference type="Proteomes" id="UP000198287"/>
    </source>
</evidence>
<dbReference type="Proteomes" id="UP000198287">
    <property type="component" value="Unassembled WGS sequence"/>
</dbReference>
<dbReference type="InterPro" id="IPR013087">
    <property type="entry name" value="Znf_C2H2_type"/>
</dbReference>